<keyword evidence="10" id="KW-1185">Reference proteome</keyword>
<evidence type="ECO:0000256" key="2">
    <source>
        <dbReference type="ARBA" id="ARBA00023016"/>
    </source>
</evidence>
<dbReference type="EMBL" id="JABTTQ020000004">
    <property type="protein sequence ID" value="KAK6158158.1"/>
    <property type="molecule type" value="Genomic_DNA"/>
</dbReference>
<feature type="region of interest" description="Disordered" evidence="7">
    <location>
        <begin position="327"/>
        <end position="366"/>
    </location>
</feature>
<dbReference type="PANTHER" id="PTHR10015">
    <property type="entry name" value="HEAT SHOCK TRANSCRIPTION FACTOR"/>
    <property type="match status" value="1"/>
</dbReference>
<dbReference type="PRINTS" id="PR00056">
    <property type="entry name" value="HSFDOMAIN"/>
</dbReference>
<comment type="subcellular location">
    <subcellularLocation>
        <location evidence="1">Nucleus</location>
    </subcellularLocation>
</comment>
<feature type="region of interest" description="Disordered" evidence="7">
    <location>
        <begin position="207"/>
        <end position="226"/>
    </location>
</feature>
<protein>
    <recommendedName>
        <fullName evidence="8">HSF-type DNA-binding domain-containing protein</fullName>
    </recommendedName>
</protein>
<evidence type="ECO:0000256" key="4">
    <source>
        <dbReference type="ARBA" id="ARBA00023242"/>
    </source>
</evidence>
<comment type="similarity">
    <text evidence="5">Belongs to the HSF family.</text>
</comment>
<evidence type="ECO:0000256" key="1">
    <source>
        <dbReference type="ARBA" id="ARBA00004123"/>
    </source>
</evidence>
<evidence type="ECO:0000313" key="9">
    <source>
        <dbReference type="EMBL" id="KAK6158158.1"/>
    </source>
</evidence>
<gene>
    <name evidence="9" type="ORF">DH2020_005472</name>
</gene>
<evidence type="ECO:0000256" key="7">
    <source>
        <dbReference type="SAM" id="MobiDB-lite"/>
    </source>
</evidence>
<feature type="compositionally biased region" description="Low complexity" evidence="7">
    <location>
        <begin position="212"/>
        <end position="221"/>
    </location>
</feature>
<feature type="domain" description="HSF-type DNA-binding" evidence="8">
    <location>
        <begin position="120"/>
        <end position="144"/>
    </location>
</feature>
<dbReference type="SMART" id="SM00415">
    <property type="entry name" value="HSF"/>
    <property type="match status" value="1"/>
</dbReference>
<sequence>MVKHQYISLEDLRDFSEIRVFKDYQRGCISKLFCSTGKIATATAQSLKKQIITRSFFVVFISLSGGESHRLETQRSIPTPFLTKTYQLVDDPSIDDLISWNEDGTTFIVWRPAEFARDLLPKYFKHNNFSSFVRQLNTYGFRKVVPDRWEFANDCFRRGEKALLRDIQRRKISAGTAGVAASSGAQPVTVTLAPAVAIQISPANSSDEQVLSSNSSPAATATPPPALRACASTPEILEENDRLRRENSQLSNELNRLRSLCSNIYNLMSSYATNPCEAILPEGRSLELTPETQAMAEEEGGGKAVKEYEEEMCPRLFGVTIGVKRLKRSEDGKGDDQTVVGGSNVKSEPLDRGSSNNHDIPRLDSL</sequence>
<feature type="coiled-coil region" evidence="6">
    <location>
        <begin position="233"/>
        <end position="260"/>
    </location>
</feature>
<dbReference type="Pfam" id="PF00447">
    <property type="entry name" value="HSF_DNA-bind"/>
    <property type="match status" value="1"/>
</dbReference>
<dbReference type="PROSITE" id="PS00434">
    <property type="entry name" value="HSF_DOMAIN"/>
    <property type="match status" value="1"/>
</dbReference>
<evidence type="ECO:0000313" key="10">
    <source>
        <dbReference type="Proteomes" id="UP001318860"/>
    </source>
</evidence>
<keyword evidence="6" id="KW-0175">Coiled coil</keyword>
<accession>A0ABR0XGM1</accession>
<dbReference type="InterPro" id="IPR036388">
    <property type="entry name" value="WH-like_DNA-bd_sf"/>
</dbReference>
<comment type="caution">
    <text evidence="9">The sequence shown here is derived from an EMBL/GenBank/DDBJ whole genome shotgun (WGS) entry which is preliminary data.</text>
</comment>
<evidence type="ECO:0000256" key="3">
    <source>
        <dbReference type="ARBA" id="ARBA00023125"/>
    </source>
</evidence>
<dbReference type="Gene3D" id="1.10.10.10">
    <property type="entry name" value="Winged helix-like DNA-binding domain superfamily/Winged helix DNA-binding domain"/>
    <property type="match status" value="1"/>
</dbReference>
<dbReference type="PANTHER" id="PTHR10015:SF169">
    <property type="entry name" value="HEAT STRESS TRANSCRIPTION FACTOR B-2B"/>
    <property type="match status" value="1"/>
</dbReference>
<dbReference type="Proteomes" id="UP001318860">
    <property type="component" value="Unassembled WGS sequence"/>
</dbReference>
<keyword evidence="4" id="KW-0539">Nucleus</keyword>
<evidence type="ECO:0000256" key="6">
    <source>
        <dbReference type="SAM" id="Coils"/>
    </source>
</evidence>
<proteinExistence type="inferred from homology"/>
<dbReference type="InterPro" id="IPR036390">
    <property type="entry name" value="WH_DNA-bd_sf"/>
</dbReference>
<keyword evidence="3" id="KW-0238">DNA-binding</keyword>
<evidence type="ECO:0000256" key="5">
    <source>
        <dbReference type="RuleBase" id="RU004020"/>
    </source>
</evidence>
<keyword evidence="2" id="KW-0346">Stress response</keyword>
<dbReference type="SUPFAM" id="SSF46785">
    <property type="entry name" value="Winged helix' DNA-binding domain"/>
    <property type="match status" value="1"/>
</dbReference>
<dbReference type="InterPro" id="IPR000232">
    <property type="entry name" value="HSF_DNA-bd"/>
</dbReference>
<name>A0ABR0XGM1_REHGL</name>
<organism evidence="9 10">
    <name type="scientific">Rehmannia glutinosa</name>
    <name type="common">Chinese foxglove</name>
    <dbReference type="NCBI Taxonomy" id="99300"/>
    <lineage>
        <taxon>Eukaryota</taxon>
        <taxon>Viridiplantae</taxon>
        <taxon>Streptophyta</taxon>
        <taxon>Embryophyta</taxon>
        <taxon>Tracheophyta</taxon>
        <taxon>Spermatophyta</taxon>
        <taxon>Magnoliopsida</taxon>
        <taxon>eudicotyledons</taxon>
        <taxon>Gunneridae</taxon>
        <taxon>Pentapetalae</taxon>
        <taxon>asterids</taxon>
        <taxon>lamiids</taxon>
        <taxon>Lamiales</taxon>
        <taxon>Orobanchaceae</taxon>
        <taxon>Rehmannieae</taxon>
        <taxon>Rehmannia</taxon>
    </lineage>
</organism>
<reference evidence="9 10" key="1">
    <citation type="journal article" date="2021" name="Comput. Struct. Biotechnol. J.">
        <title>De novo genome assembly of the potent medicinal plant Rehmannia glutinosa using nanopore technology.</title>
        <authorList>
            <person name="Ma L."/>
            <person name="Dong C."/>
            <person name="Song C."/>
            <person name="Wang X."/>
            <person name="Zheng X."/>
            <person name="Niu Y."/>
            <person name="Chen S."/>
            <person name="Feng W."/>
        </authorList>
    </citation>
    <scope>NUCLEOTIDE SEQUENCE [LARGE SCALE GENOMIC DNA]</scope>
    <source>
        <strain evidence="9">DH-2019</strain>
    </source>
</reference>
<evidence type="ECO:0000259" key="8">
    <source>
        <dbReference type="PROSITE" id="PS00434"/>
    </source>
</evidence>